<protein>
    <submittedName>
        <fullName evidence="6">TRAP dicarboxylate transporter subunit DctP</fullName>
    </submittedName>
</protein>
<comment type="subcellular location">
    <subcellularLocation>
        <location evidence="1">Cell envelope</location>
    </subcellularLocation>
</comment>
<dbReference type="OrthoDB" id="9803763at2"/>
<keyword evidence="4 5" id="KW-0732">Signal</keyword>
<dbReference type="RefSeq" id="WP_008593464.1">
    <property type="nucleotide sequence ID" value="NZ_AMRM01000002.1"/>
</dbReference>
<reference evidence="6 7" key="1">
    <citation type="journal article" date="2012" name="J. Bacteriol.">
        <title>Genome Sequence of Nitratireductor pacificus Type Strain pht-3B.</title>
        <authorList>
            <person name="Lai Q."/>
            <person name="Li G."/>
            <person name="Shao Z."/>
        </authorList>
    </citation>
    <scope>NUCLEOTIDE SEQUENCE [LARGE SCALE GENOMIC DNA]</scope>
    <source>
        <strain evidence="7">pht-3B</strain>
    </source>
</reference>
<dbReference type="Proteomes" id="UP000006786">
    <property type="component" value="Unassembled WGS sequence"/>
</dbReference>
<dbReference type="PATRIC" id="fig|391937.3.peg.342"/>
<dbReference type="AlphaFoldDB" id="K2N8L3"/>
<feature type="signal peptide" evidence="5">
    <location>
        <begin position="1"/>
        <end position="21"/>
    </location>
</feature>
<dbReference type="InterPro" id="IPR018389">
    <property type="entry name" value="DctP_fam"/>
</dbReference>
<dbReference type="PIRSF" id="PIRSF006470">
    <property type="entry name" value="DctB"/>
    <property type="match status" value="1"/>
</dbReference>
<keyword evidence="3" id="KW-0813">Transport</keyword>
<dbReference type="Pfam" id="PF03480">
    <property type="entry name" value="DctP"/>
    <property type="match status" value="1"/>
</dbReference>
<dbReference type="PANTHER" id="PTHR33376">
    <property type="match status" value="1"/>
</dbReference>
<accession>K2N8L3</accession>
<dbReference type="eggNOG" id="COG1638">
    <property type="taxonomic scope" value="Bacteria"/>
</dbReference>
<dbReference type="GO" id="GO:0055085">
    <property type="term" value="P:transmembrane transport"/>
    <property type="evidence" value="ECO:0007669"/>
    <property type="project" value="InterPro"/>
</dbReference>
<comment type="caution">
    <text evidence="6">The sequence shown here is derived from an EMBL/GenBank/DDBJ whole genome shotgun (WGS) entry which is preliminary data.</text>
</comment>
<evidence type="ECO:0000313" key="6">
    <source>
        <dbReference type="EMBL" id="EKF20448.1"/>
    </source>
</evidence>
<keyword evidence="7" id="KW-1185">Reference proteome</keyword>
<evidence type="ECO:0000256" key="5">
    <source>
        <dbReference type="SAM" id="SignalP"/>
    </source>
</evidence>
<dbReference type="InterPro" id="IPR004682">
    <property type="entry name" value="TRAP_DctP"/>
</dbReference>
<dbReference type="GO" id="GO:0030288">
    <property type="term" value="C:outer membrane-bounded periplasmic space"/>
    <property type="evidence" value="ECO:0007669"/>
    <property type="project" value="InterPro"/>
</dbReference>
<organism evidence="6 7">
    <name type="scientific">Nitratireductor pacificus pht-3B</name>
    <dbReference type="NCBI Taxonomy" id="391937"/>
    <lineage>
        <taxon>Bacteria</taxon>
        <taxon>Pseudomonadati</taxon>
        <taxon>Pseudomonadota</taxon>
        <taxon>Alphaproteobacteria</taxon>
        <taxon>Hyphomicrobiales</taxon>
        <taxon>Phyllobacteriaceae</taxon>
        <taxon>Nitratireductor</taxon>
    </lineage>
</organism>
<proteinExistence type="inferred from homology"/>
<dbReference type="EMBL" id="AMRM01000002">
    <property type="protein sequence ID" value="EKF20448.1"/>
    <property type="molecule type" value="Genomic_DNA"/>
</dbReference>
<evidence type="ECO:0000256" key="1">
    <source>
        <dbReference type="ARBA" id="ARBA00004196"/>
    </source>
</evidence>
<evidence type="ECO:0000256" key="3">
    <source>
        <dbReference type="ARBA" id="ARBA00022448"/>
    </source>
</evidence>
<dbReference type="NCBIfam" id="TIGR00787">
    <property type="entry name" value="dctP"/>
    <property type="match status" value="1"/>
</dbReference>
<evidence type="ECO:0000256" key="4">
    <source>
        <dbReference type="ARBA" id="ARBA00022729"/>
    </source>
</evidence>
<evidence type="ECO:0000313" key="7">
    <source>
        <dbReference type="Proteomes" id="UP000006786"/>
    </source>
</evidence>
<dbReference type="STRING" id="391937.NA2_01649"/>
<sequence>MLKLTCLTVAALAFTAAASNAETLRFGHAYETSEAFHVRSLEAAEEIKERTGGRYEIEIFPASQLGSQAEMNESINLGTLDMGYVSPGLMAEIHAPIQLHLAPFIWRDMDHFNAYPGSDIYKDITAGYEAASGNKILGLTYYGQRHVSSNKAIEKPEDMRGLKLRIPPVPLLTMFADSVGANATPIAFAEVYLALQQGTVDAQENPLPTIKAKKFHEVQSHIALTGHLTDGFFTVVNGDVWSRMSDEDKAVFQDAWTKAASNASADIVAQEAELVQWFRDQGVTVTEPDRAAFAALVEPKWTEGNVGWTTEQVEAIRALGK</sequence>
<gene>
    <name evidence="6" type="ORF">NA2_01649</name>
</gene>
<dbReference type="NCBIfam" id="NF037995">
    <property type="entry name" value="TRAP_S1"/>
    <property type="match status" value="1"/>
</dbReference>
<evidence type="ECO:0000256" key="2">
    <source>
        <dbReference type="ARBA" id="ARBA00009023"/>
    </source>
</evidence>
<name>K2N8L3_9HYPH</name>
<dbReference type="Gene3D" id="3.40.190.170">
    <property type="entry name" value="Bacterial extracellular solute-binding protein, family 7"/>
    <property type="match status" value="1"/>
</dbReference>
<dbReference type="InterPro" id="IPR038404">
    <property type="entry name" value="TRAP_DctP_sf"/>
</dbReference>
<comment type="similarity">
    <text evidence="2">Belongs to the bacterial solute-binding protein 7 family.</text>
</comment>
<dbReference type="SUPFAM" id="SSF53850">
    <property type="entry name" value="Periplasmic binding protein-like II"/>
    <property type="match status" value="1"/>
</dbReference>
<dbReference type="PANTHER" id="PTHR33376:SF4">
    <property type="entry name" value="SIALIC ACID-BINDING PERIPLASMIC PROTEIN SIAP"/>
    <property type="match status" value="1"/>
</dbReference>
<dbReference type="CDD" id="cd13672">
    <property type="entry name" value="PBP2_TRAP_Siap"/>
    <property type="match status" value="1"/>
</dbReference>
<feature type="chain" id="PRO_5003862016" evidence="5">
    <location>
        <begin position="22"/>
        <end position="321"/>
    </location>
</feature>